<protein>
    <submittedName>
        <fullName evidence="2">Uncharacterized protein</fullName>
    </submittedName>
</protein>
<dbReference type="Gramene" id="KCW65024">
    <property type="protein sequence ID" value="KCW65024"/>
    <property type="gene ID" value="EUGRSUZ_G02558"/>
</dbReference>
<gene>
    <name evidence="2" type="ORF">EUGRSUZ_G02558</name>
</gene>
<name>A0A059BG76_EUCGR</name>
<dbReference type="InParanoid" id="A0A059BG76"/>
<feature type="compositionally biased region" description="Polar residues" evidence="1">
    <location>
        <begin position="45"/>
        <end position="59"/>
    </location>
</feature>
<feature type="compositionally biased region" description="Basic residues" evidence="1">
    <location>
        <begin position="21"/>
        <end position="34"/>
    </location>
</feature>
<proteinExistence type="predicted"/>
<feature type="region of interest" description="Disordered" evidence="1">
    <location>
        <begin position="1"/>
        <end position="73"/>
    </location>
</feature>
<evidence type="ECO:0000256" key="1">
    <source>
        <dbReference type="SAM" id="MobiDB-lite"/>
    </source>
</evidence>
<accession>A0A059BG76</accession>
<evidence type="ECO:0000313" key="2">
    <source>
        <dbReference type="EMBL" id="KCW65024.1"/>
    </source>
</evidence>
<organism evidence="2">
    <name type="scientific">Eucalyptus grandis</name>
    <name type="common">Flooded gum</name>
    <dbReference type="NCBI Taxonomy" id="71139"/>
    <lineage>
        <taxon>Eukaryota</taxon>
        <taxon>Viridiplantae</taxon>
        <taxon>Streptophyta</taxon>
        <taxon>Embryophyta</taxon>
        <taxon>Tracheophyta</taxon>
        <taxon>Spermatophyta</taxon>
        <taxon>Magnoliopsida</taxon>
        <taxon>eudicotyledons</taxon>
        <taxon>Gunneridae</taxon>
        <taxon>Pentapetalae</taxon>
        <taxon>rosids</taxon>
        <taxon>malvids</taxon>
        <taxon>Myrtales</taxon>
        <taxon>Myrtaceae</taxon>
        <taxon>Myrtoideae</taxon>
        <taxon>Eucalypteae</taxon>
        <taxon>Eucalyptus</taxon>
    </lineage>
</organism>
<reference evidence="2" key="1">
    <citation type="submission" date="2013-07" db="EMBL/GenBank/DDBJ databases">
        <title>The genome of Eucalyptus grandis.</title>
        <authorList>
            <person name="Schmutz J."/>
            <person name="Hayes R."/>
            <person name="Myburg A."/>
            <person name="Tuskan G."/>
            <person name="Grattapaglia D."/>
            <person name="Rokhsar D.S."/>
        </authorList>
    </citation>
    <scope>NUCLEOTIDE SEQUENCE</scope>
    <source>
        <tissue evidence="2">Leaf extractions</tissue>
    </source>
</reference>
<sequence>MTKTHYPLPKTPRRDNSPIFSRKRSTKGFTRAHPRGAQANKTRRNPIQQPETLTRSQFINRRPQGFQATTPYP</sequence>
<dbReference type="EMBL" id="KK198759">
    <property type="protein sequence ID" value="KCW65024.1"/>
    <property type="molecule type" value="Genomic_DNA"/>
</dbReference>
<dbReference type="AlphaFoldDB" id="A0A059BG76"/>